<dbReference type="GeneID" id="86873333"/>
<dbReference type="OrthoDB" id="2920829at2"/>
<gene>
    <name evidence="2" type="primary">phrK</name>
    <name evidence="2" type="ORF">HIR78_10315</name>
</gene>
<evidence type="ECO:0000313" key="2">
    <source>
        <dbReference type="EMBL" id="QJP88404.1"/>
    </source>
</evidence>
<dbReference type="GeneID" id="939608"/>
<dbReference type="EMBL" id="CP052842">
    <property type="protein sequence ID" value="QJP88404.1"/>
    <property type="molecule type" value="Genomic_DNA"/>
</dbReference>
<dbReference type="KEGG" id="bsu:BSU18920"/>
<dbReference type="InterPro" id="IPR030968">
    <property type="entry name" value="RapG/K_inhib"/>
</dbReference>
<evidence type="ECO:0000256" key="1">
    <source>
        <dbReference type="SAM" id="SignalP"/>
    </source>
</evidence>
<keyword evidence="1" id="KW-0732">Signal</keyword>
<feature type="signal peptide" evidence="1">
    <location>
        <begin position="1"/>
        <end position="21"/>
    </location>
</feature>
<sequence>MKKLVLCVSILAVILSGVALTQLSTDSPSNIQVAERPVGG</sequence>
<organism evidence="2">
    <name type="scientific">Bacillus subtilis (strain 168)</name>
    <dbReference type="NCBI Taxonomy" id="224308"/>
    <lineage>
        <taxon>Bacteria</taxon>
        <taxon>Bacillati</taxon>
        <taxon>Bacillota</taxon>
        <taxon>Bacilli</taxon>
        <taxon>Bacillales</taxon>
        <taxon>Bacillaceae</taxon>
        <taxon>Bacillus</taxon>
    </lineage>
</organism>
<dbReference type="NCBIfam" id="TIGR04429">
    <property type="entry name" value="Phr_nterm"/>
    <property type="match status" value="1"/>
</dbReference>
<reference evidence="2" key="1">
    <citation type="submission" date="2020-04" db="EMBL/GenBank/DDBJ databases">
        <title>Phage recombination drives evolution of spore-forming Bacilli.</title>
        <authorList>
            <person name="Dragos A."/>
            <person name="Kovacs A.T."/>
        </authorList>
    </citation>
    <scope>NUCLEOTIDE SEQUENCE</scope>
    <source>
        <strain evidence="2">168</strain>
    </source>
</reference>
<dbReference type="InterPro" id="IPR053652">
    <property type="entry name" value="Phr_regulator"/>
</dbReference>
<feature type="chain" id="PRO_5030158888" evidence="1">
    <location>
        <begin position="22"/>
        <end position="40"/>
    </location>
</feature>
<dbReference type="NCBIfam" id="NF038040">
    <property type="entry name" value="phero_PhrK_fam"/>
    <property type="match status" value="1"/>
</dbReference>
<protein>
    <submittedName>
        <fullName evidence="2">Phosphatase RapK inhibitor PhrK</fullName>
    </submittedName>
</protein>
<proteinExistence type="predicted"/>
<dbReference type="RefSeq" id="WP_004399440.1">
    <property type="nucleotide sequence ID" value="NC_000964.3"/>
</dbReference>
<name>A0A6M4JN85_BACSU</name>
<accession>A0A6M4JN85</accession>
<dbReference type="AlphaFoldDB" id="A0A6M4JN85"/>
<dbReference type="RefSeq" id="NP_389773.1">
    <property type="nucleotide sequence ID" value="NC_000964.3"/>
</dbReference>